<evidence type="ECO:0000256" key="8">
    <source>
        <dbReference type="PIRSR" id="PIRSR618044-2"/>
    </source>
</evidence>
<dbReference type="RefSeq" id="WP_243132974.1">
    <property type="nucleotide sequence ID" value="NZ_QGQD01000006.1"/>
</dbReference>
<keyword evidence="2" id="KW-0732">Signal</keyword>
<comment type="similarity">
    <text evidence="1 9">Belongs to the peptidase S11 family.</text>
</comment>
<proteinExistence type="inferred from homology"/>
<name>A0A4U8QDP7_9FIRM</name>
<dbReference type="InterPro" id="IPR001967">
    <property type="entry name" value="Peptidase_S11_N"/>
</dbReference>
<keyword evidence="6" id="KW-0961">Cell wall biogenesis/degradation</keyword>
<organism evidence="12 13">
    <name type="scientific">Robinsoniella peoriensis</name>
    <dbReference type="NCBI Taxonomy" id="180332"/>
    <lineage>
        <taxon>Bacteria</taxon>
        <taxon>Bacillati</taxon>
        <taxon>Bacillota</taxon>
        <taxon>Clostridia</taxon>
        <taxon>Lachnospirales</taxon>
        <taxon>Lachnospiraceae</taxon>
        <taxon>Robinsoniella</taxon>
    </lineage>
</organism>
<dbReference type="Proteomes" id="UP000306509">
    <property type="component" value="Unassembled WGS sequence"/>
</dbReference>
<keyword evidence="3 12" id="KW-0378">Hydrolase</keyword>
<dbReference type="PRINTS" id="PR00725">
    <property type="entry name" value="DADACBPTASE1"/>
</dbReference>
<keyword evidence="12" id="KW-0645">Protease</keyword>
<accession>A0A4U8QDP7</accession>
<evidence type="ECO:0000256" key="5">
    <source>
        <dbReference type="ARBA" id="ARBA00022984"/>
    </source>
</evidence>
<dbReference type="PANTHER" id="PTHR21581">
    <property type="entry name" value="D-ALANYL-D-ALANINE CARBOXYPEPTIDASE"/>
    <property type="match status" value="1"/>
</dbReference>
<feature type="domain" description="Peptidase S11 D-alanyl-D-alanine carboxypeptidase A N-terminal" evidence="11">
    <location>
        <begin position="102"/>
        <end position="337"/>
    </location>
</feature>
<feature type="active site" evidence="7">
    <location>
        <position position="189"/>
    </location>
</feature>
<feature type="binding site" evidence="8">
    <location>
        <position position="305"/>
    </location>
    <ligand>
        <name>substrate</name>
    </ligand>
</feature>
<dbReference type="GO" id="GO:0071555">
    <property type="term" value="P:cell wall organization"/>
    <property type="evidence" value="ECO:0007669"/>
    <property type="project" value="UniProtKB-KW"/>
</dbReference>
<evidence type="ECO:0000256" key="9">
    <source>
        <dbReference type="RuleBase" id="RU004016"/>
    </source>
</evidence>
<dbReference type="Gene3D" id="3.40.710.10">
    <property type="entry name" value="DD-peptidase/beta-lactamase superfamily"/>
    <property type="match status" value="1"/>
</dbReference>
<dbReference type="GO" id="GO:0006508">
    <property type="term" value="P:proteolysis"/>
    <property type="evidence" value="ECO:0007669"/>
    <property type="project" value="InterPro"/>
</dbReference>
<dbReference type="InterPro" id="IPR012338">
    <property type="entry name" value="Beta-lactam/transpept-like"/>
</dbReference>
<keyword evidence="10" id="KW-0472">Membrane</keyword>
<comment type="caution">
    <text evidence="12">The sequence shown here is derived from an EMBL/GenBank/DDBJ whole genome shotgun (WGS) entry which is preliminary data.</text>
</comment>
<evidence type="ECO:0000256" key="10">
    <source>
        <dbReference type="SAM" id="Phobius"/>
    </source>
</evidence>
<evidence type="ECO:0000313" key="13">
    <source>
        <dbReference type="Proteomes" id="UP000306509"/>
    </source>
</evidence>
<keyword evidence="10" id="KW-1133">Transmembrane helix</keyword>
<dbReference type="AlphaFoldDB" id="A0A4U8QDP7"/>
<gene>
    <name evidence="12" type="primary">dacB_1</name>
    <name evidence="12" type="ORF">DSM106044_00348</name>
</gene>
<evidence type="ECO:0000256" key="6">
    <source>
        <dbReference type="ARBA" id="ARBA00023316"/>
    </source>
</evidence>
<keyword evidence="10" id="KW-0812">Transmembrane</keyword>
<evidence type="ECO:0000259" key="11">
    <source>
        <dbReference type="Pfam" id="PF00768"/>
    </source>
</evidence>
<feature type="active site" description="Acyl-ester intermediate" evidence="7">
    <location>
        <position position="132"/>
    </location>
</feature>
<dbReference type="GO" id="GO:0009252">
    <property type="term" value="P:peptidoglycan biosynthetic process"/>
    <property type="evidence" value="ECO:0007669"/>
    <property type="project" value="UniProtKB-KW"/>
</dbReference>
<keyword evidence="5" id="KW-0573">Peptidoglycan synthesis</keyword>
<dbReference type="GO" id="GO:0009002">
    <property type="term" value="F:serine-type D-Ala-D-Ala carboxypeptidase activity"/>
    <property type="evidence" value="ECO:0007669"/>
    <property type="project" value="UniProtKB-EC"/>
</dbReference>
<dbReference type="Pfam" id="PF00768">
    <property type="entry name" value="Peptidase_S11"/>
    <property type="match status" value="1"/>
</dbReference>
<evidence type="ECO:0000256" key="3">
    <source>
        <dbReference type="ARBA" id="ARBA00022801"/>
    </source>
</evidence>
<evidence type="ECO:0000256" key="2">
    <source>
        <dbReference type="ARBA" id="ARBA00022729"/>
    </source>
</evidence>
<dbReference type="PANTHER" id="PTHR21581:SF33">
    <property type="entry name" value="D-ALANYL-D-ALANINE CARBOXYPEPTIDASE DACB"/>
    <property type="match status" value="1"/>
</dbReference>
<dbReference type="GO" id="GO:0008360">
    <property type="term" value="P:regulation of cell shape"/>
    <property type="evidence" value="ECO:0007669"/>
    <property type="project" value="UniProtKB-KW"/>
</dbReference>
<dbReference type="SUPFAM" id="SSF56601">
    <property type="entry name" value="beta-lactamase/transpeptidase-like"/>
    <property type="match status" value="1"/>
</dbReference>
<protein>
    <submittedName>
        <fullName evidence="12">D-alanyl-D-alanine carboxypeptidase DacB</fullName>
        <ecNumber evidence="12">3.4.16.4</ecNumber>
    </submittedName>
</protein>
<dbReference type="InterPro" id="IPR018044">
    <property type="entry name" value="Peptidase_S11"/>
</dbReference>
<keyword evidence="4" id="KW-0133">Cell shape</keyword>
<dbReference type="EMBL" id="QGQD01000006">
    <property type="protein sequence ID" value="TLD02849.1"/>
    <property type="molecule type" value="Genomic_DNA"/>
</dbReference>
<keyword evidence="13" id="KW-1185">Reference proteome</keyword>
<evidence type="ECO:0000313" key="12">
    <source>
        <dbReference type="EMBL" id="TLD02849.1"/>
    </source>
</evidence>
<evidence type="ECO:0000256" key="1">
    <source>
        <dbReference type="ARBA" id="ARBA00007164"/>
    </source>
</evidence>
<evidence type="ECO:0000256" key="4">
    <source>
        <dbReference type="ARBA" id="ARBA00022960"/>
    </source>
</evidence>
<feature type="transmembrane region" description="Helical" evidence="10">
    <location>
        <begin position="27"/>
        <end position="49"/>
    </location>
</feature>
<reference evidence="12 13" key="1">
    <citation type="journal article" date="2019" name="Anaerobe">
        <title>Detection of Robinsoniella peoriensis in multiple bone samples of a trauma patient.</title>
        <authorList>
            <person name="Schrottner P."/>
            <person name="Hartwich K."/>
            <person name="Bunk B."/>
            <person name="Schober I."/>
            <person name="Helbig S."/>
            <person name="Rudolph W.W."/>
            <person name="Gunzer F."/>
        </authorList>
    </citation>
    <scope>NUCLEOTIDE SEQUENCE [LARGE SCALE GENOMIC DNA]</scope>
    <source>
        <strain evidence="12 13">DSM 106044</strain>
    </source>
</reference>
<dbReference type="STRING" id="180332.GCA_000797495_05517"/>
<dbReference type="EC" id="3.4.16.4" evidence="12"/>
<feature type="active site" description="Proton acceptor" evidence="7">
    <location>
        <position position="135"/>
    </location>
</feature>
<sequence length="354" mass="39663">MKCTSNKRLTPRELRHQQQNRQTMKTVITFCVLLVVLLVILGFLAYFFLIKGQKDAELMMPFDRNQVTLGLQRDEAQTTNYAVPFTQDLCVAGADVPMDGLNLTSKGAGLFDLTKHEVLYSKDVHERLYPASLTKIMTALVALKYGNLDDVITVDESALDIDPESSVCYLQLGDKYTLRQLLYGLLIASGNDASVAIAEHVGGSVEEFVQMMNQEAYDIGATNTHFTNPHGLQDEEHYTTIYDVYLMFQEALKYDDFCDIINQKSYVAKFKLADDTEVERVWDATNHYFMKLAQAPEGVTVFGGKTGTTDEAGACLALMSKDPYGNPFISIIMGAETKDQLYIEMNDLLSKINK</sequence>
<evidence type="ECO:0000256" key="7">
    <source>
        <dbReference type="PIRSR" id="PIRSR618044-1"/>
    </source>
</evidence>
<keyword evidence="12" id="KW-0121">Carboxypeptidase</keyword>